<proteinExistence type="predicted"/>
<evidence type="ECO:0000313" key="1">
    <source>
        <dbReference type="EMBL" id="ELP30779.1"/>
    </source>
</evidence>
<dbReference type="Proteomes" id="UP000010959">
    <property type="component" value="Unassembled WGS sequence"/>
</dbReference>
<dbReference type="AlphaFoldDB" id="L7C9C5"/>
<dbReference type="EMBL" id="AMWG01000142">
    <property type="protein sequence ID" value="ELP30779.1"/>
    <property type="molecule type" value="Genomic_DNA"/>
</dbReference>
<organism evidence="1 2">
    <name type="scientific">Rhodopirellula baltica SWK14</name>
    <dbReference type="NCBI Taxonomy" id="993516"/>
    <lineage>
        <taxon>Bacteria</taxon>
        <taxon>Pseudomonadati</taxon>
        <taxon>Planctomycetota</taxon>
        <taxon>Planctomycetia</taxon>
        <taxon>Pirellulales</taxon>
        <taxon>Pirellulaceae</taxon>
        <taxon>Rhodopirellula</taxon>
    </lineage>
</organism>
<sequence length="47" mass="5107">MLVLVLVLVLAVRWVSKPVETTTAGRAIGTQLPRFDSESPSRDATKP</sequence>
<comment type="caution">
    <text evidence="1">The sequence shown here is derived from an EMBL/GenBank/DDBJ whole genome shotgun (WGS) entry which is preliminary data.</text>
</comment>
<evidence type="ECO:0000313" key="2">
    <source>
        <dbReference type="Proteomes" id="UP000010959"/>
    </source>
</evidence>
<accession>L7C9C5</accession>
<gene>
    <name evidence="1" type="ORF">RBSWK_05288</name>
</gene>
<reference evidence="1 2" key="1">
    <citation type="journal article" date="2013" name="Mar. Genomics">
        <title>Expression of sulfatases in Rhodopirellula baltica and the diversity of sulfatases in the genus Rhodopirellula.</title>
        <authorList>
            <person name="Wegner C.E."/>
            <person name="Richter-Heitmann T."/>
            <person name="Klindworth A."/>
            <person name="Klockow C."/>
            <person name="Richter M."/>
            <person name="Achstetter T."/>
            <person name="Glockner F.O."/>
            <person name="Harder J."/>
        </authorList>
    </citation>
    <scope>NUCLEOTIDE SEQUENCE [LARGE SCALE GENOMIC DNA]</scope>
    <source>
        <strain evidence="1 2">SWK14</strain>
    </source>
</reference>
<name>L7C9C5_RHOBT</name>
<protein>
    <submittedName>
        <fullName evidence="1">Uncharacterized protein</fullName>
    </submittedName>
</protein>